<dbReference type="Gene3D" id="3.20.20.80">
    <property type="entry name" value="Glycosidases"/>
    <property type="match status" value="1"/>
</dbReference>
<dbReference type="PANTHER" id="PTHR34154:SF13">
    <property type="entry name" value="ASL1-LIKE GLYCOSYL HYDROLASE CATALYTIC DOMAIN-CONTAINING PROTEIN"/>
    <property type="match status" value="1"/>
</dbReference>
<evidence type="ECO:0000256" key="1">
    <source>
        <dbReference type="SAM" id="MobiDB-lite"/>
    </source>
</evidence>
<dbReference type="InterPro" id="IPR017853">
    <property type="entry name" value="GH"/>
</dbReference>
<feature type="chain" id="PRO_5042975783" evidence="2">
    <location>
        <begin position="21"/>
        <end position="377"/>
    </location>
</feature>
<reference evidence="4" key="2">
    <citation type="submission" date="2023-06" db="EMBL/GenBank/DDBJ databases">
        <authorList>
            <consortium name="Lawrence Berkeley National Laboratory"/>
            <person name="Mondo S.J."/>
            <person name="Hensen N."/>
            <person name="Bonometti L."/>
            <person name="Westerberg I."/>
            <person name="Brannstrom I.O."/>
            <person name="Guillou S."/>
            <person name="Cros-Aarteil S."/>
            <person name="Calhoun S."/>
            <person name="Haridas S."/>
            <person name="Kuo A."/>
            <person name="Pangilinan J."/>
            <person name="Riley R."/>
            <person name="Labutti K."/>
            <person name="Andreopoulos B."/>
            <person name="Lipzen A."/>
            <person name="Chen C."/>
            <person name="Yanf M."/>
            <person name="Daum C."/>
            <person name="Ng V."/>
            <person name="Clum A."/>
            <person name="Steindorff A."/>
            <person name="Ohm R."/>
            <person name="Martin F."/>
            <person name="Silar P."/>
            <person name="Natvig D."/>
            <person name="Lalanne C."/>
            <person name="Gautier V."/>
            <person name="Ament-Velasquez S.L."/>
            <person name="Kruys A."/>
            <person name="Hutchinson M.I."/>
            <person name="Powell A.J."/>
            <person name="Barry K."/>
            <person name="Miller A.N."/>
            <person name="Grigoriev I.V."/>
            <person name="Debuchy R."/>
            <person name="Gladieux P."/>
            <person name="Thoren M.H."/>
            <person name="Johannesson H."/>
        </authorList>
    </citation>
    <scope>NUCLEOTIDE SEQUENCE</scope>
    <source>
        <strain evidence="4">CBS 626.80</strain>
    </source>
</reference>
<feature type="region of interest" description="Disordered" evidence="1">
    <location>
        <begin position="115"/>
        <end position="141"/>
    </location>
</feature>
<gene>
    <name evidence="4" type="ORF">QBC32DRAFT_363590</name>
</gene>
<feature type="domain" description="Asl1-like glycosyl hydrolase catalytic" evidence="3">
    <location>
        <begin position="145"/>
        <end position="372"/>
    </location>
</feature>
<dbReference type="GO" id="GO:0016787">
    <property type="term" value="F:hydrolase activity"/>
    <property type="evidence" value="ECO:0007669"/>
    <property type="project" value="UniProtKB-KW"/>
</dbReference>
<sequence>MVSKSLVALAAATLAGETLAASIHRSHEHLHLGKRDIVTHVVTHTAWTTVTITLGQSANAAPTTTVDNNSKLIKSALSSSSTVVAAPAEASSAAPSINTVVPNVAVVNAPASPSAIQNSAPAAAPSTTTPESTEDESSGHRLQRGLAYNDHNLLTSFIGGGSKATWVYNWGQQDDSNTTLEFVPMLWGIDKGFPQDFPKYWDANAQKAINAGSKAFLSFNEPDLPAQADLTPQVAAENHIKLMNPWAGKVRISSPSITNSGDPNMGLNWMQKFFDACNGQCKVDFLALHSYGTDGPTVLNHLLDAYNRFKMPVWVTELGFDGDDTKQDESMKYVLDHLENNSTFSFVERFAYFMVAEGQMLKENKLTTYAKTFAYGA</sequence>
<dbReference type="InterPro" id="IPR024655">
    <property type="entry name" value="Asl1_glyco_hydro_catalytic"/>
</dbReference>
<dbReference type="Pfam" id="PF11790">
    <property type="entry name" value="Glyco_hydro_cc"/>
    <property type="match status" value="1"/>
</dbReference>
<reference evidence="4" key="1">
    <citation type="journal article" date="2023" name="Mol. Phylogenet. Evol.">
        <title>Genome-scale phylogeny and comparative genomics of the fungal order Sordariales.</title>
        <authorList>
            <person name="Hensen N."/>
            <person name="Bonometti L."/>
            <person name="Westerberg I."/>
            <person name="Brannstrom I.O."/>
            <person name="Guillou S."/>
            <person name="Cros-Aarteil S."/>
            <person name="Calhoun S."/>
            <person name="Haridas S."/>
            <person name="Kuo A."/>
            <person name="Mondo S."/>
            <person name="Pangilinan J."/>
            <person name="Riley R."/>
            <person name="LaButti K."/>
            <person name="Andreopoulos B."/>
            <person name="Lipzen A."/>
            <person name="Chen C."/>
            <person name="Yan M."/>
            <person name="Daum C."/>
            <person name="Ng V."/>
            <person name="Clum A."/>
            <person name="Steindorff A."/>
            <person name="Ohm R.A."/>
            <person name="Martin F."/>
            <person name="Silar P."/>
            <person name="Natvig D.O."/>
            <person name="Lalanne C."/>
            <person name="Gautier V."/>
            <person name="Ament-Velasquez S.L."/>
            <person name="Kruys A."/>
            <person name="Hutchinson M.I."/>
            <person name="Powell A.J."/>
            <person name="Barry K."/>
            <person name="Miller A.N."/>
            <person name="Grigoriev I.V."/>
            <person name="Debuchy R."/>
            <person name="Gladieux P."/>
            <person name="Hiltunen Thoren M."/>
            <person name="Johannesson H."/>
        </authorList>
    </citation>
    <scope>NUCLEOTIDE SEQUENCE</scope>
    <source>
        <strain evidence="4">CBS 626.80</strain>
    </source>
</reference>
<name>A0AAN6NSG0_9PEZI</name>
<feature type="signal peptide" evidence="2">
    <location>
        <begin position="1"/>
        <end position="20"/>
    </location>
</feature>
<organism evidence="4 5">
    <name type="scientific">Pseudoneurospora amorphoporcata</name>
    <dbReference type="NCBI Taxonomy" id="241081"/>
    <lineage>
        <taxon>Eukaryota</taxon>
        <taxon>Fungi</taxon>
        <taxon>Dikarya</taxon>
        <taxon>Ascomycota</taxon>
        <taxon>Pezizomycotina</taxon>
        <taxon>Sordariomycetes</taxon>
        <taxon>Sordariomycetidae</taxon>
        <taxon>Sordariales</taxon>
        <taxon>Sordariaceae</taxon>
        <taxon>Pseudoneurospora</taxon>
    </lineage>
</organism>
<evidence type="ECO:0000313" key="4">
    <source>
        <dbReference type="EMBL" id="KAK3950264.1"/>
    </source>
</evidence>
<evidence type="ECO:0000313" key="5">
    <source>
        <dbReference type="Proteomes" id="UP001303222"/>
    </source>
</evidence>
<dbReference type="PANTHER" id="PTHR34154">
    <property type="entry name" value="ALKALI-SENSITIVE LINKAGE PROTEIN 1"/>
    <property type="match status" value="1"/>
</dbReference>
<evidence type="ECO:0000259" key="3">
    <source>
        <dbReference type="Pfam" id="PF11790"/>
    </source>
</evidence>
<feature type="compositionally biased region" description="Low complexity" evidence="1">
    <location>
        <begin position="115"/>
        <end position="131"/>
    </location>
</feature>
<proteinExistence type="predicted"/>
<keyword evidence="2" id="KW-0732">Signal</keyword>
<evidence type="ECO:0000256" key="2">
    <source>
        <dbReference type="SAM" id="SignalP"/>
    </source>
</evidence>
<dbReference type="GO" id="GO:0009277">
    <property type="term" value="C:fungal-type cell wall"/>
    <property type="evidence" value="ECO:0007669"/>
    <property type="project" value="TreeGrafter"/>
</dbReference>
<dbReference type="InterPro" id="IPR053183">
    <property type="entry name" value="ASL1"/>
</dbReference>
<keyword evidence="5" id="KW-1185">Reference proteome</keyword>
<keyword evidence="4" id="KW-0378">Hydrolase</keyword>
<dbReference type="AlphaFoldDB" id="A0AAN6NSG0"/>
<dbReference type="EMBL" id="MU859184">
    <property type="protein sequence ID" value="KAK3950264.1"/>
    <property type="molecule type" value="Genomic_DNA"/>
</dbReference>
<dbReference type="SUPFAM" id="SSF51445">
    <property type="entry name" value="(Trans)glycosidases"/>
    <property type="match status" value="1"/>
</dbReference>
<protein>
    <submittedName>
        <fullName evidence="4">Glycosyl hydrolase catalytic core-domain-containing protein</fullName>
    </submittedName>
</protein>
<comment type="caution">
    <text evidence="4">The sequence shown here is derived from an EMBL/GenBank/DDBJ whole genome shotgun (WGS) entry which is preliminary data.</text>
</comment>
<dbReference type="Proteomes" id="UP001303222">
    <property type="component" value="Unassembled WGS sequence"/>
</dbReference>
<dbReference type="GO" id="GO:0071966">
    <property type="term" value="P:fungal-type cell wall polysaccharide metabolic process"/>
    <property type="evidence" value="ECO:0007669"/>
    <property type="project" value="TreeGrafter"/>
</dbReference>
<accession>A0AAN6NSG0</accession>